<evidence type="ECO:0000313" key="12">
    <source>
        <dbReference type="EMBL" id="KAJ9585223.1"/>
    </source>
</evidence>
<dbReference type="Pfam" id="PF01138">
    <property type="entry name" value="RNase_PH"/>
    <property type="match status" value="1"/>
</dbReference>
<evidence type="ECO:0000256" key="8">
    <source>
        <dbReference type="ARBA" id="ARBA00023242"/>
    </source>
</evidence>
<dbReference type="GO" id="GO:0035925">
    <property type="term" value="F:mRNA 3'-UTR AU-rich region binding"/>
    <property type="evidence" value="ECO:0007669"/>
    <property type="project" value="TreeGrafter"/>
</dbReference>
<accession>A0AAD8ECG3</accession>
<dbReference type="GO" id="GO:0016075">
    <property type="term" value="P:rRNA catabolic process"/>
    <property type="evidence" value="ECO:0007669"/>
    <property type="project" value="TreeGrafter"/>
</dbReference>
<evidence type="ECO:0000256" key="1">
    <source>
        <dbReference type="ARBA" id="ARBA00004496"/>
    </source>
</evidence>
<dbReference type="PANTHER" id="PTHR11097">
    <property type="entry name" value="EXOSOME COMPLEX EXONUCLEASE RIBOSOMAL RNA PROCESSING PROTEIN"/>
    <property type="match status" value="1"/>
</dbReference>
<comment type="caution">
    <text evidence="12">The sequence shown here is derived from an EMBL/GenBank/DDBJ whole genome shotgun (WGS) entry which is preliminary data.</text>
</comment>
<evidence type="ECO:0000256" key="6">
    <source>
        <dbReference type="ARBA" id="ARBA00022835"/>
    </source>
</evidence>
<keyword evidence="5" id="KW-0698">rRNA processing</keyword>
<dbReference type="SUPFAM" id="SSF55666">
    <property type="entry name" value="Ribonuclease PH domain 2-like"/>
    <property type="match status" value="1"/>
</dbReference>
<evidence type="ECO:0000256" key="4">
    <source>
        <dbReference type="ARBA" id="ARBA00022490"/>
    </source>
</evidence>
<reference evidence="12" key="1">
    <citation type="journal article" date="2023" name="IScience">
        <title>Live-bearing cockroach genome reveals convergent evolutionary mechanisms linked to viviparity in insects and beyond.</title>
        <authorList>
            <person name="Fouks B."/>
            <person name="Harrison M.C."/>
            <person name="Mikhailova A.A."/>
            <person name="Marchal E."/>
            <person name="English S."/>
            <person name="Carruthers M."/>
            <person name="Jennings E.C."/>
            <person name="Chiamaka E.L."/>
            <person name="Frigard R.A."/>
            <person name="Pippel M."/>
            <person name="Attardo G.M."/>
            <person name="Benoit J.B."/>
            <person name="Bornberg-Bauer E."/>
            <person name="Tobe S.S."/>
        </authorList>
    </citation>
    <scope>NUCLEOTIDE SEQUENCE</scope>
    <source>
        <strain evidence="12">Stay&amp;Tobe</strain>
    </source>
</reference>
<keyword evidence="8" id="KW-0539">Nucleus</keyword>
<dbReference type="SUPFAM" id="SSF54211">
    <property type="entry name" value="Ribosomal protein S5 domain 2-like"/>
    <property type="match status" value="1"/>
</dbReference>
<dbReference type="Gene3D" id="3.30.230.70">
    <property type="entry name" value="GHMP Kinase, N-terminal domain"/>
    <property type="match status" value="1"/>
</dbReference>
<dbReference type="InterPro" id="IPR027408">
    <property type="entry name" value="PNPase/RNase_PH_dom_sf"/>
</dbReference>
<gene>
    <name evidence="12" type="ORF">L9F63_002986</name>
</gene>
<comment type="subcellular location">
    <subcellularLocation>
        <location evidence="1">Cytoplasm</location>
    </subcellularLocation>
    <subcellularLocation>
        <location evidence="2">Nucleus</location>
        <location evidence="2">Nucleolus</location>
    </subcellularLocation>
</comment>
<evidence type="ECO:0000259" key="11">
    <source>
        <dbReference type="Pfam" id="PF03725"/>
    </source>
</evidence>
<dbReference type="EMBL" id="JASPKZ010007290">
    <property type="protein sequence ID" value="KAJ9585223.1"/>
    <property type="molecule type" value="Genomic_DNA"/>
</dbReference>
<dbReference type="Pfam" id="PF03725">
    <property type="entry name" value="RNase_PH_C"/>
    <property type="match status" value="1"/>
</dbReference>
<evidence type="ECO:0000256" key="7">
    <source>
        <dbReference type="ARBA" id="ARBA00022884"/>
    </source>
</evidence>
<reference evidence="12" key="2">
    <citation type="submission" date="2023-05" db="EMBL/GenBank/DDBJ databases">
        <authorList>
            <person name="Fouks B."/>
        </authorList>
    </citation>
    <scope>NUCLEOTIDE SEQUENCE</scope>
    <source>
        <strain evidence="12">Stay&amp;Tobe</strain>
        <tissue evidence="12">Testes</tissue>
    </source>
</reference>
<keyword evidence="7" id="KW-0694">RNA-binding</keyword>
<sequence>MSSSYKTIHPVKYYRDFLSHDVRPDGRGLQKFRPVSVNVGSIQTADGSAIVKIGNTTVVCGIKAELATPKTEEPNLGFVVPNVELGPLCSYRFRPGPPSDQAQVATNFIAETLVNSECLDLKELCIQTEHLVWVLRCDLICLDHDGAIFDACMLALVAALHTVRLPKVSYDSDTGAVSVSKKKKKLKIKHCPIATTFSIFDDKLLIDPTTEEESLSSGIVTVVIQGEKLSSVHKPGGSPLNNTQLQDCISSAIKRGDHIYKLIDTALESFNK</sequence>
<organism evidence="12 13">
    <name type="scientific">Diploptera punctata</name>
    <name type="common">Pacific beetle cockroach</name>
    <dbReference type="NCBI Taxonomy" id="6984"/>
    <lineage>
        <taxon>Eukaryota</taxon>
        <taxon>Metazoa</taxon>
        <taxon>Ecdysozoa</taxon>
        <taxon>Arthropoda</taxon>
        <taxon>Hexapoda</taxon>
        <taxon>Insecta</taxon>
        <taxon>Pterygota</taxon>
        <taxon>Neoptera</taxon>
        <taxon>Polyneoptera</taxon>
        <taxon>Dictyoptera</taxon>
        <taxon>Blattodea</taxon>
        <taxon>Blaberoidea</taxon>
        <taxon>Blaberidae</taxon>
        <taxon>Diplopterinae</taxon>
        <taxon>Diploptera</taxon>
    </lineage>
</organism>
<feature type="domain" description="Exoribonuclease phosphorolytic" evidence="11">
    <location>
        <begin position="191"/>
        <end position="254"/>
    </location>
</feature>
<dbReference type="PANTHER" id="PTHR11097:SF9">
    <property type="entry name" value="EXOSOME COMPLEX COMPONENT RRP43"/>
    <property type="match status" value="1"/>
</dbReference>
<dbReference type="AlphaFoldDB" id="A0AAD8ECG3"/>
<dbReference type="GO" id="GO:0071038">
    <property type="term" value="P:TRAMP-dependent tRNA surveillance pathway"/>
    <property type="evidence" value="ECO:0007669"/>
    <property type="project" value="TreeGrafter"/>
</dbReference>
<protein>
    <recommendedName>
        <fullName evidence="9">Ribosomal RNA-processing protein 43</fullName>
    </recommendedName>
</protein>
<evidence type="ECO:0000256" key="9">
    <source>
        <dbReference type="ARBA" id="ARBA00030617"/>
    </source>
</evidence>
<dbReference type="FunFam" id="3.30.230.70:FF:000017">
    <property type="entry name" value="Exosome complex component Rrp42"/>
    <property type="match status" value="1"/>
</dbReference>
<evidence type="ECO:0000259" key="10">
    <source>
        <dbReference type="Pfam" id="PF01138"/>
    </source>
</evidence>
<keyword evidence="6" id="KW-0271">Exosome</keyword>
<dbReference type="GO" id="GO:0071035">
    <property type="term" value="P:nuclear polyadenylation-dependent rRNA catabolic process"/>
    <property type="evidence" value="ECO:0007669"/>
    <property type="project" value="TreeGrafter"/>
</dbReference>
<dbReference type="InterPro" id="IPR001247">
    <property type="entry name" value="ExoRNase_PH_dom1"/>
</dbReference>
<dbReference type="GO" id="GO:0071028">
    <property type="term" value="P:nuclear mRNA surveillance"/>
    <property type="evidence" value="ECO:0007669"/>
    <property type="project" value="TreeGrafter"/>
</dbReference>
<evidence type="ECO:0000313" key="13">
    <source>
        <dbReference type="Proteomes" id="UP001233999"/>
    </source>
</evidence>
<name>A0AAD8ECG3_DIPPU</name>
<dbReference type="CDD" id="cd11369">
    <property type="entry name" value="RNase_PH_RRP43"/>
    <property type="match status" value="1"/>
</dbReference>
<dbReference type="GO" id="GO:0000176">
    <property type="term" value="C:nuclear exosome (RNase complex)"/>
    <property type="evidence" value="ECO:0007669"/>
    <property type="project" value="TreeGrafter"/>
</dbReference>
<evidence type="ECO:0000256" key="2">
    <source>
        <dbReference type="ARBA" id="ARBA00004604"/>
    </source>
</evidence>
<feature type="domain" description="Exoribonuclease phosphorolytic" evidence="10">
    <location>
        <begin position="32"/>
        <end position="166"/>
    </location>
</feature>
<evidence type="ECO:0000256" key="5">
    <source>
        <dbReference type="ARBA" id="ARBA00022552"/>
    </source>
</evidence>
<dbReference type="GO" id="GO:0005730">
    <property type="term" value="C:nucleolus"/>
    <property type="evidence" value="ECO:0007669"/>
    <property type="project" value="UniProtKB-SubCell"/>
</dbReference>
<dbReference type="GO" id="GO:0034476">
    <property type="term" value="P:U5 snRNA 3'-end processing"/>
    <property type="evidence" value="ECO:0007669"/>
    <property type="project" value="TreeGrafter"/>
</dbReference>
<dbReference type="GO" id="GO:0000467">
    <property type="term" value="P:exonucleolytic trimming to generate mature 3'-end of 5.8S rRNA from tricistronic rRNA transcript (SSU-rRNA, 5.8S rRNA, LSU-rRNA)"/>
    <property type="evidence" value="ECO:0007669"/>
    <property type="project" value="TreeGrafter"/>
</dbReference>
<dbReference type="InterPro" id="IPR020568">
    <property type="entry name" value="Ribosomal_Su5_D2-typ_SF"/>
</dbReference>
<evidence type="ECO:0000256" key="3">
    <source>
        <dbReference type="ARBA" id="ARBA00006678"/>
    </source>
</evidence>
<keyword evidence="4" id="KW-0963">Cytoplasm</keyword>
<dbReference type="InterPro" id="IPR015847">
    <property type="entry name" value="ExoRNase_PH_dom2"/>
</dbReference>
<dbReference type="Proteomes" id="UP001233999">
    <property type="component" value="Unassembled WGS sequence"/>
</dbReference>
<dbReference type="InterPro" id="IPR050590">
    <property type="entry name" value="Exosome_comp_Rrp42_subfam"/>
</dbReference>
<dbReference type="GO" id="GO:0034473">
    <property type="term" value="P:U1 snRNA 3'-end processing"/>
    <property type="evidence" value="ECO:0007669"/>
    <property type="project" value="TreeGrafter"/>
</dbReference>
<dbReference type="InterPro" id="IPR033196">
    <property type="entry name" value="Rrp43"/>
</dbReference>
<proteinExistence type="inferred from homology"/>
<keyword evidence="13" id="KW-1185">Reference proteome</keyword>
<dbReference type="GO" id="GO:0000177">
    <property type="term" value="C:cytoplasmic exosome (RNase complex)"/>
    <property type="evidence" value="ECO:0007669"/>
    <property type="project" value="TreeGrafter"/>
</dbReference>
<dbReference type="GO" id="GO:0034475">
    <property type="term" value="P:U4 snRNA 3'-end processing"/>
    <property type="evidence" value="ECO:0007669"/>
    <property type="project" value="TreeGrafter"/>
</dbReference>
<dbReference type="InterPro" id="IPR036345">
    <property type="entry name" value="ExoRNase_PH_dom2_sf"/>
</dbReference>
<comment type="similarity">
    <text evidence="3">Belongs to the RNase PH family.</text>
</comment>